<protein>
    <submittedName>
        <fullName evidence="1">Uncharacterized protein</fullName>
    </submittedName>
</protein>
<organism evidence="1 2">
    <name type="scientific">Tritrichomonas foetus</name>
    <dbReference type="NCBI Taxonomy" id="1144522"/>
    <lineage>
        <taxon>Eukaryota</taxon>
        <taxon>Metamonada</taxon>
        <taxon>Parabasalia</taxon>
        <taxon>Tritrichomonadida</taxon>
        <taxon>Tritrichomonadidae</taxon>
        <taxon>Tritrichomonas</taxon>
    </lineage>
</organism>
<keyword evidence="2" id="KW-1185">Reference proteome</keyword>
<proteinExistence type="predicted"/>
<dbReference type="SUPFAM" id="SSF48371">
    <property type="entry name" value="ARM repeat"/>
    <property type="match status" value="1"/>
</dbReference>
<evidence type="ECO:0000313" key="1">
    <source>
        <dbReference type="EMBL" id="OHS98986.1"/>
    </source>
</evidence>
<dbReference type="AlphaFoldDB" id="A0A1J4JIL6"/>
<name>A0A1J4JIL6_9EUKA</name>
<dbReference type="RefSeq" id="XP_068352123.1">
    <property type="nucleotide sequence ID" value="XM_068509771.1"/>
</dbReference>
<dbReference type="InterPro" id="IPR011989">
    <property type="entry name" value="ARM-like"/>
</dbReference>
<dbReference type="VEuPathDB" id="TrichDB:TRFO_34632"/>
<accession>A0A1J4JIL6</accession>
<dbReference type="GeneID" id="94844475"/>
<dbReference type="Gene3D" id="1.25.10.10">
    <property type="entry name" value="Leucine-rich Repeat Variant"/>
    <property type="match status" value="1"/>
</dbReference>
<reference evidence="1" key="1">
    <citation type="submission" date="2016-10" db="EMBL/GenBank/DDBJ databases">
        <authorList>
            <person name="Benchimol M."/>
            <person name="Almeida L.G."/>
            <person name="Vasconcelos A.T."/>
            <person name="Perreira-Neves A."/>
            <person name="Rosa I.A."/>
            <person name="Tasca T."/>
            <person name="Bogo M.R."/>
            <person name="de Souza W."/>
        </authorList>
    </citation>
    <scope>NUCLEOTIDE SEQUENCE [LARGE SCALE GENOMIC DNA]</scope>
    <source>
        <strain evidence="1">K</strain>
    </source>
</reference>
<gene>
    <name evidence="1" type="ORF">TRFO_34632</name>
</gene>
<comment type="caution">
    <text evidence="1">The sequence shown here is derived from an EMBL/GenBank/DDBJ whole genome shotgun (WGS) entry which is preliminary data.</text>
</comment>
<evidence type="ECO:0000313" key="2">
    <source>
        <dbReference type="Proteomes" id="UP000179807"/>
    </source>
</evidence>
<dbReference type="InterPro" id="IPR016024">
    <property type="entry name" value="ARM-type_fold"/>
</dbReference>
<sequence>MMSSKLADKFLELRRTHRFEKKEDGFTEIQFLELFQSELSTFPSNDIVELSYQISNFIKYFKMTPIIPFKLISETNFLTSLYSLFMNDSLSYQFLTNITYILGIFIGPKNVECDIPFYSEESFIHRLIYFLQLPISPQYSIPTNVEPINNLVIQTINLLVYFFINHPNGKQIIFSYNINIIFEKQLMVSNNTKLISFASNFLIQILPFISNSEEKEFVISLVSNLIKTTNDTHSLTHLLNCLFLCMSENEQARIFLVSEGICEKCSEVIKNIKDIGNFTPWITIHAIKILALVGNVGNNDELTLLMNSNCFHSLFTYKYSFLDLSPTLRIDIDAFSPVCSFISGLILKNNELINSLFLDNNIIQHICNVINTGPFDKKICSMSVISSVIEIKNIQMYNIIIECNVISSILPLMSDASRELTHLFILFLNNLLDSFHGSLELLQNSGILNIFDSIYNEIDENCLEEFELTIKRFSE</sequence>
<dbReference type="EMBL" id="MLAK01001028">
    <property type="protein sequence ID" value="OHS98986.1"/>
    <property type="molecule type" value="Genomic_DNA"/>
</dbReference>
<dbReference type="Proteomes" id="UP000179807">
    <property type="component" value="Unassembled WGS sequence"/>
</dbReference>